<proteinExistence type="predicted"/>
<organism evidence="7 8">
    <name type="scientific">Rhizobium setariae</name>
    <dbReference type="NCBI Taxonomy" id="2801340"/>
    <lineage>
        <taxon>Bacteria</taxon>
        <taxon>Pseudomonadati</taxon>
        <taxon>Pseudomonadota</taxon>
        <taxon>Alphaproteobacteria</taxon>
        <taxon>Hyphomicrobiales</taxon>
        <taxon>Rhizobiaceae</taxon>
        <taxon>Rhizobium/Agrobacterium group</taxon>
        <taxon>Rhizobium</taxon>
    </lineage>
</organism>
<comment type="caution">
    <text evidence="7">The sequence shown here is derived from an EMBL/GenBank/DDBJ whole genome shotgun (WGS) entry which is preliminary data.</text>
</comment>
<dbReference type="InterPro" id="IPR013858">
    <property type="entry name" value="Peptidase_M10B_C"/>
</dbReference>
<dbReference type="PRINTS" id="PR00313">
    <property type="entry name" value="CABNDNGRPT"/>
</dbReference>
<dbReference type="RefSeq" id="WP_201659038.1">
    <property type="nucleotide sequence ID" value="NZ_JAEQNC010000007.1"/>
</dbReference>
<dbReference type="InterPro" id="IPR018511">
    <property type="entry name" value="Hemolysin-typ_Ca-bd_CS"/>
</dbReference>
<comment type="cofactor">
    <cofactor evidence="1">
        <name>Ca(2+)</name>
        <dbReference type="ChEBI" id="CHEBI:29108"/>
    </cofactor>
</comment>
<dbReference type="Pfam" id="PF08548">
    <property type="entry name" value="Peptidase_M10_C"/>
    <property type="match status" value="1"/>
</dbReference>
<reference evidence="7" key="1">
    <citation type="submission" date="2021-01" db="EMBL/GenBank/DDBJ databases">
        <title>Rhizobium sp. strain KVB221 16S ribosomal RNA gene Genome sequencing and assembly.</title>
        <authorList>
            <person name="Kang M."/>
        </authorList>
    </citation>
    <scope>NUCLEOTIDE SEQUENCE</scope>
    <source>
        <strain evidence="7">KVB221</strain>
    </source>
</reference>
<dbReference type="Proteomes" id="UP000633219">
    <property type="component" value="Unassembled WGS sequence"/>
</dbReference>
<evidence type="ECO:0000256" key="5">
    <source>
        <dbReference type="SAM" id="MobiDB-lite"/>
    </source>
</evidence>
<keyword evidence="8" id="KW-1185">Reference proteome</keyword>
<evidence type="ECO:0000259" key="6">
    <source>
        <dbReference type="Pfam" id="PF08548"/>
    </source>
</evidence>
<feature type="domain" description="Peptidase M10 serralysin C-terminal" evidence="6">
    <location>
        <begin position="278"/>
        <end position="351"/>
    </location>
</feature>
<dbReference type="PROSITE" id="PS00330">
    <property type="entry name" value="HEMOLYSIN_CALCIUM"/>
    <property type="match status" value="1"/>
</dbReference>
<gene>
    <name evidence="7" type="ORF">JJB09_13825</name>
</gene>
<dbReference type="Gene3D" id="2.150.10.10">
    <property type="entry name" value="Serralysin-like metalloprotease, C-terminal"/>
    <property type="match status" value="1"/>
</dbReference>
<dbReference type="Pfam" id="PF00353">
    <property type="entry name" value="HemolysinCabind"/>
    <property type="match status" value="1"/>
</dbReference>
<accession>A0A936YM87</accession>
<protein>
    <recommendedName>
        <fullName evidence="6">Peptidase M10 serralysin C-terminal domain-containing protein</fullName>
    </recommendedName>
</protein>
<evidence type="ECO:0000256" key="1">
    <source>
        <dbReference type="ARBA" id="ARBA00001913"/>
    </source>
</evidence>
<dbReference type="SUPFAM" id="SSF51120">
    <property type="entry name" value="beta-Roll"/>
    <property type="match status" value="1"/>
</dbReference>
<evidence type="ECO:0000313" key="8">
    <source>
        <dbReference type="Proteomes" id="UP000633219"/>
    </source>
</evidence>
<evidence type="ECO:0000256" key="2">
    <source>
        <dbReference type="ARBA" id="ARBA00004613"/>
    </source>
</evidence>
<dbReference type="AlphaFoldDB" id="A0A936YM87"/>
<feature type="region of interest" description="Disordered" evidence="5">
    <location>
        <begin position="281"/>
        <end position="301"/>
    </location>
</feature>
<dbReference type="InterPro" id="IPR011049">
    <property type="entry name" value="Serralysin-like_metalloprot_C"/>
</dbReference>
<comment type="subcellular location">
    <subcellularLocation>
        <location evidence="2">Secreted</location>
    </subcellularLocation>
</comment>
<evidence type="ECO:0000256" key="3">
    <source>
        <dbReference type="ARBA" id="ARBA00022525"/>
    </source>
</evidence>
<dbReference type="EMBL" id="JAEQNC010000007">
    <property type="protein sequence ID" value="MBL0373109.1"/>
    <property type="molecule type" value="Genomic_DNA"/>
</dbReference>
<dbReference type="GO" id="GO:0005615">
    <property type="term" value="C:extracellular space"/>
    <property type="evidence" value="ECO:0007669"/>
    <property type="project" value="InterPro"/>
</dbReference>
<dbReference type="InterPro" id="IPR001343">
    <property type="entry name" value="Hemolysn_Ca-bd"/>
</dbReference>
<keyword evidence="3" id="KW-0964">Secreted</keyword>
<evidence type="ECO:0000256" key="4">
    <source>
        <dbReference type="ARBA" id="ARBA00022737"/>
    </source>
</evidence>
<keyword evidence="4" id="KW-0677">Repeat</keyword>
<name>A0A936YM87_9HYPH</name>
<dbReference type="GO" id="GO:0005509">
    <property type="term" value="F:calcium ion binding"/>
    <property type="evidence" value="ECO:0007669"/>
    <property type="project" value="InterPro"/>
</dbReference>
<sequence>MAKNHITGNASQPLQIAGSGNTWIIDKGASIVTTQPLHEIALSDTPKSHDNTIVINGTVNGSPEGKDHGVLIRGRNTHVEIGITGELSGDVAFYAGGRNESLTNHGEIFTDGRAVYAKHHITINNSGYITAGSGIYSEEGGADITNAAGGKIIVQDTAVDLATLKGDVSTFVNHGYVDAYYYVIRGGYGDETVINRGIMKGNLSLGAGNDTFDNRGGSIDHDISSYLGNDTLITDDSAVKLSEDSGEGTDTVRSTVSYQLNDHVENLVLIGKGNTDATGNAARNRLDGNSGNNFLSGDAGKDHLDGHRGNDILAGGAGADTFVFAKGSGQDTIMDFEKGHDRIDLRGWDDVSSFADLKAHHLTDIGPDLVIQSADDRLTIKLTNLADLHASDFSF</sequence>
<evidence type="ECO:0000313" key="7">
    <source>
        <dbReference type="EMBL" id="MBL0373109.1"/>
    </source>
</evidence>